<accession>A0A1H7TD74</accession>
<dbReference type="Proteomes" id="UP000185766">
    <property type="component" value="Unassembled WGS sequence"/>
</dbReference>
<evidence type="ECO:0000313" key="1">
    <source>
        <dbReference type="EMBL" id="SEL81777.1"/>
    </source>
</evidence>
<reference evidence="1 2" key="1">
    <citation type="submission" date="2016-10" db="EMBL/GenBank/DDBJ databases">
        <authorList>
            <person name="de Groot N.N."/>
        </authorList>
    </citation>
    <scope>NUCLEOTIDE SEQUENCE [LARGE SCALE GENOMIC DNA]</scope>
    <source>
        <strain evidence="1 2">JCM 19513</strain>
    </source>
</reference>
<organism evidence="1 2">
    <name type="scientific">Atopomonas hussainii</name>
    <dbReference type="NCBI Taxonomy" id="1429083"/>
    <lineage>
        <taxon>Bacteria</taxon>
        <taxon>Pseudomonadati</taxon>
        <taxon>Pseudomonadota</taxon>
        <taxon>Gammaproteobacteria</taxon>
        <taxon>Pseudomonadales</taxon>
        <taxon>Pseudomonadaceae</taxon>
        <taxon>Atopomonas</taxon>
    </lineage>
</organism>
<keyword evidence="2" id="KW-1185">Reference proteome</keyword>
<dbReference type="EMBL" id="FOAS01000026">
    <property type="protein sequence ID" value="SEL81777.1"/>
    <property type="molecule type" value="Genomic_DNA"/>
</dbReference>
<evidence type="ECO:0000313" key="2">
    <source>
        <dbReference type="Proteomes" id="UP000185766"/>
    </source>
</evidence>
<gene>
    <name evidence="1" type="ORF">SAMN05216214_1263</name>
</gene>
<name>A0A1H7TD74_9GAMM</name>
<sequence>MSTEYAISLQLACDSSEAASALAFFQQVLARRPLFELEETFERHWPAAEAAFSGLLDHYAPLFLALVAVVPAPQHFTLHWQGYGQGELFLDEMIALTSAMGLQVLEGRAQGDEEVYVCELIDGQLDFGYYDVAS</sequence>
<dbReference type="AlphaFoldDB" id="A0A1H7TD74"/>
<dbReference type="RefSeq" id="WP_074870701.1">
    <property type="nucleotide sequence ID" value="NZ_FOAS01000026.1"/>
</dbReference>
<protein>
    <submittedName>
        <fullName evidence="1">Uncharacterized protein</fullName>
    </submittedName>
</protein>
<proteinExistence type="predicted"/>